<dbReference type="Gene3D" id="1.10.510.10">
    <property type="entry name" value="Transferase(Phosphotransferase) domain 1"/>
    <property type="match status" value="1"/>
</dbReference>
<sequence>MAKHAMQLDFDAFRHAFLPCSSRKIRTRSARRNPFSALDAADDISAPILSERFTKSINDANLTPGFTLSSLSRCSSFGETNGKSTDTAFCRGHYVPRSRRQPSWADQSIPVEFKSHSWGVDPFEDVQLDEEDTAVAIERRELFNHILTTARLLFAVQHRVFLFMFLVIGRRVRLLRWDHAGVLATPSFDYYEQPAELCDLFWRLSHLDDTALGVDPSATRLPPGKDDHLHMDAAAVPQSDDVGHDDSLLPEAPLHDTSVFEYVRSLFRTSLADNWPRYKLVVPHTTGFRQYLVGKPVFVSQVMFGRGTRGYVALDCQTGRFVWLKDTWRTSYIFADREGDILQRLNEAGIDNIPTLVCHGDVRDQVTIASNWIGHPRPAPSHAAGPAATLSPPSHTHSTSGTPGSRKRKREADADGDHAGHHVGERSSDGTIRSNGPLPQHKHYRIVVEEVCIPLRRFENSRQLVSITLDCLRAHFQAATNHKTRLLHRDISSGNLLILPKVTRGSKDMTPSVAYTGILSDWEMSKPVDGDAGSRTAQAIRMGTYQFMSVNALQRPSHSVTIVDELESFFHVLLYFCVRFLRSTCKDPTSWIDNYFHQYSGPDYGFTCGQKSIAMEVTGKLRTLPPQRPLLFESPLDGVFSTLLPCFKARYKVLSYEIMKATVPSPVPEVPEPPRSPSAHEILIVPMRNRKLTESAIALREEVQKEFAEWTPYDDETPSAEEQELAAKVADHMFMLDLLERVLRDASWPEDDRILPAQPLSPAEKPMVPEGPPQAAEPAPPRKRQKRAAPTRNATFPAAAPTSMRRTRSQARNVPVATRSKS</sequence>
<dbReference type="InterPro" id="IPR011009">
    <property type="entry name" value="Kinase-like_dom_sf"/>
</dbReference>
<organism evidence="3 4">
    <name type="scientific">Dichomitus squalens</name>
    <dbReference type="NCBI Taxonomy" id="114155"/>
    <lineage>
        <taxon>Eukaryota</taxon>
        <taxon>Fungi</taxon>
        <taxon>Dikarya</taxon>
        <taxon>Basidiomycota</taxon>
        <taxon>Agaricomycotina</taxon>
        <taxon>Agaricomycetes</taxon>
        <taxon>Polyporales</taxon>
        <taxon>Polyporaceae</taxon>
        <taxon>Dichomitus</taxon>
    </lineage>
</organism>
<reference evidence="3 4" key="1">
    <citation type="submission" date="2019-01" db="EMBL/GenBank/DDBJ databases">
        <title>Draft genome sequences of three monokaryotic isolates of the white-rot basidiomycete fungus Dichomitus squalens.</title>
        <authorList>
            <consortium name="DOE Joint Genome Institute"/>
            <person name="Lopez S.C."/>
            <person name="Andreopoulos B."/>
            <person name="Pangilinan J."/>
            <person name="Lipzen A."/>
            <person name="Riley R."/>
            <person name="Ahrendt S."/>
            <person name="Ng V."/>
            <person name="Barry K."/>
            <person name="Daum C."/>
            <person name="Grigoriev I.V."/>
            <person name="Hilden K.S."/>
            <person name="Makela M.R."/>
            <person name="de Vries R.P."/>
        </authorList>
    </citation>
    <scope>NUCLEOTIDE SEQUENCE [LARGE SCALE GENOMIC DNA]</scope>
    <source>
        <strain evidence="3 4">CBS 464.89</strain>
    </source>
</reference>
<feature type="compositionally biased region" description="Basic and acidic residues" evidence="1">
    <location>
        <begin position="410"/>
        <end position="428"/>
    </location>
</feature>
<evidence type="ECO:0000313" key="3">
    <source>
        <dbReference type="EMBL" id="TBU56994.1"/>
    </source>
</evidence>
<evidence type="ECO:0000256" key="1">
    <source>
        <dbReference type="SAM" id="MobiDB-lite"/>
    </source>
</evidence>
<feature type="region of interest" description="Disordered" evidence="1">
    <location>
        <begin position="753"/>
        <end position="822"/>
    </location>
</feature>
<dbReference type="EMBL" id="ML145143">
    <property type="protein sequence ID" value="TBU56994.1"/>
    <property type="molecule type" value="Genomic_DNA"/>
</dbReference>
<dbReference type="InterPro" id="IPR040976">
    <property type="entry name" value="Pkinase_fungal"/>
</dbReference>
<evidence type="ECO:0000313" key="4">
    <source>
        <dbReference type="Proteomes" id="UP000292082"/>
    </source>
</evidence>
<evidence type="ECO:0000259" key="2">
    <source>
        <dbReference type="Pfam" id="PF17667"/>
    </source>
</evidence>
<protein>
    <recommendedName>
        <fullName evidence="2">Fungal-type protein kinase domain-containing protein</fullName>
    </recommendedName>
</protein>
<dbReference type="GO" id="GO:0004672">
    <property type="term" value="F:protein kinase activity"/>
    <property type="evidence" value="ECO:0007669"/>
    <property type="project" value="InterPro"/>
</dbReference>
<dbReference type="Pfam" id="PF17667">
    <property type="entry name" value="Pkinase_fungal"/>
    <property type="match status" value="1"/>
</dbReference>
<name>A0A4Q9NCZ4_9APHY</name>
<feature type="region of interest" description="Disordered" evidence="1">
    <location>
        <begin position="373"/>
        <end position="438"/>
    </location>
</feature>
<dbReference type="AlphaFoldDB" id="A0A4Q9NCZ4"/>
<accession>A0A4Q9NCZ4</accession>
<dbReference type="PANTHER" id="PTHR38248:SF2">
    <property type="entry name" value="FUNK1 11"/>
    <property type="match status" value="1"/>
</dbReference>
<proteinExistence type="predicted"/>
<dbReference type="SUPFAM" id="SSF56112">
    <property type="entry name" value="Protein kinase-like (PK-like)"/>
    <property type="match status" value="1"/>
</dbReference>
<keyword evidence="4" id="KW-1185">Reference proteome</keyword>
<dbReference type="PANTHER" id="PTHR38248">
    <property type="entry name" value="FUNK1 6"/>
    <property type="match status" value="1"/>
</dbReference>
<dbReference type="Proteomes" id="UP000292082">
    <property type="component" value="Unassembled WGS sequence"/>
</dbReference>
<gene>
    <name evidence="3" type="ORF">BD310DRAFT_589436</name>
</gene>
<feature type="domain" description="Fungal-type protein kinase" evidence="2">
    <location>
        <begin position="138"/>
        <end position="577"/>
    </location>
</feature>
<dbReference type="PROSITE" id="PS00109">
    <property type="entry name" value="PROTEIN_KINASE_TYR"/>
    <property type="match status" value="1"/>
</dbReference>
<dbReference type="InterPro" id="IPR008266">
    <property type="entry name" value="Tyr_kinase_AS"/>
</dbReference>
<feature type="compositionally biased region" description="Low complexity" evidence="1">
    <location>
        <begin position="391"/>
        <end position="404"/>
    </location>
</feature>